<evidence type="ECO:0000256" key="1">
    <source>
        <dbReference type="SAM" id="Phobius"/>
    </source>
</evidence>
<name>A0A0G4IC60_9ALVE</name>
<evidence type="ECO:0000313" key="2">
    <source>
        <dbReference type="EMBL" id="CEM54644.1"/>
    </source>
</evidence>
<evidence type="ECO:0008006" key="3">
    <source>
        <dbReference type="Google" id="ProtNLM"/>
    </source>
</evidence>
<accession>A0A0G4IC60</accession>
<organism evidence="2">
    <name type="scientific">Chromera velia CCMP2878</name>
    <dbReference type="NCBI Taxonomy" id="1169474"/>
    <lineage>
        <taxon>Eukaryota</taxon>
        <taxon>Sar</taxon>
        <taxon>Alveolata</taxon>
        <taxon>Colpodellida</taxon>
        <taxon>Chromeraceae</taxon>
        <taxon>Chromera</taxon>
    </lineage>
</organism>
<keyword evidence="1" id="KW-0812">Transmembrane</keyword>
<dbReference type="AlphaFoldDB" id="A0A0G4IC60"/>
<sequence length="457" mass="48539">MPGPCVPYTCALIVAVALFWFGLSPFLNQKATCKKTEATVDLQTDSLVLRYVPRDVYPGARCLDGSDAGFFIRLAPPGSSCADDWVFFLQGGGLCITPMDCWRRKDSDLGSSCHFLPEFRDKDGLLSTDEKNPFMNCNHVEIPYCSGDTHAGKGNGGKAGPWGLHFAGFVNVQSIMLHLRDTVMFYPTDSSKRAESLGLGGGGDGESGTTLEGIGAGPRRIVLAGGSAGGIGVALISDEIRDSVFRPSSGRFLMPSGGPLREESVLRQQFFGQLQSSEMLAISQSGLFFPEGAHFGWLKGGPKFLSPRSFGHSVMSWAYSGAWSEGTVDWDVVGALRKTSVSTLVAVNIQDTEATVAAMGPGGDWLEYKKATVETARSLVDSGAPVSFFIPPCRSHTGTICVGNNGTTVEGEGGEGVTYTEVVQEFIRGRRVVLVADEPFGLFGNASGTCKGGCSSQ</sequence>
<dbReference type="Pfam" id="PF03283">
    <property type="entry name" value="PAE"/>
    <property type="match status" value="1"/>
</dbReference>
<dbReference type="EMBL" id="CDMZ01005804">
    <property type="protein sequence ID" value="CEM54644.1"/>
    <property type="molecule type" value="Genomic_DNA"/>
</dbReference>
<protein>
    <recommendedName>
        <fullName evidence="3">Pectin acetylesterase</fullName>
    </recommendedName>
</protein>
<reference evidence="2" key="1">
    <citation type="submission" date="2014-11" db="EMBL/GenBank/DDBJ databases">
        <authorList>
            <person name="Otto D Thomas"/>
            <person name="Naeem Raeece"/>
        </authorList>
    </citation>
    <scope>NUCLEOTIDE SEQUENCE</scope>
</reference>
<keyword evidence="1" id="KW-1133">Transmembrane helix</keyword>
<dbReference type="VEuPathDB" id="CryptoDB:Cvel_12937"/>
<dbReference type="PANTHER" id="PTHR21562">
    <property type="entry name" value="NOTUM-RELATED"/>
    <property type="match status" value="1"/>
</dbReference>
<gene>
    <name evidence="2" type="ORF">Cvel_12937</name>
</gene>
<dbReference type="GO" id="GO:0016787">
    <property type="term" value="F:hydrolase activity"/>
    <property type="evidence" value="ECO:0007669"/>
    <property type="project" value="InterPro"/>
</dbReference>
<proteinExistence type="predicted"/>
<feature type="transmembrane region" description="Helical" evidence="1">
    <location>
        <begin position="6"/>
        <end position="27"/>
    </location>
</feature>
<dbReference type="PANTHER" id="PTHR21562:SF83">
    <property type="entry name" value="PECTIN ACETYLESTERASE 4"/>
    <property type="match status" value="1"/>
</dbReference>
<keyword evidence="1" id="KW-0472">Membrane</keyword>
<dbReference type="InterPro" id="IPR004963">
    <property type="entry name" value="PAE/NOTUM"/>
</dbReference>